<protein>
    <submittedName>
        <fullName evidence="6">Transcriptional regulator</fullName>
    </submittedName>
</protein>
<evidence type="ECO:0000256" key="3">
    <source>
        <dbReference type="ARBA" id="ARBA00023163"/>
    </source>
</evidence>
<dbReference type="PATRIC" id="fig|1173020.3.peg.4491"/>
<keyword evidence="3" id="KW-0804">Transcription</keyword>
<dbReference type="PANTHER" id="PTHR30055">
    <property type="entry name" value="HTH-TYPE TRANSCRIPTIONAL REGULATOR RUTR"/>
    <property type="match status" value="1"/>
</dbReference>
<dbReference type="InterPro" id="IPR001647">
    <property type="entry name" value="HTH_TetR"/>
</dbReference>
<feature type="domain" description="HTH tetR-type" evidence="5">
    <location>
        <begin position="15"/>
        <end position="75"/>
    </location>
</feature>
<feature type="DNA-binding region" description="H-T-H motif" evidence="4">
    <location>
        <begin position="38"/>
        <end position="57"/>
    </location>
</feature>
<dbReference type="EMBL" id="CP003600">
    <property type="protein sequence ID" value="AFY94887.1"/>
    <property type="molecule type" value="Genomic_DNA"/>
</dbReference>
<dbReference type="PROSITE" id="PS50977">
    <property type="entry name" value="HTH_TETR_2"/>
    <property type="match status" value="1"/>
</dbReference>
<dbReference type="GO" id="GO:0000976">
    <property type="term" value="F:transcription cis-regulatory region binding"/>
    <property type="evidence" value="ECO:0007669"/>
    <property type="project" value="TreeGrafter"/>
</dbReference>
<dbReference type="InterPro" id="IPR009057">
    <property type="entry name" value="Homeodomain-like_sf"/>
</dbReference>
<dbReference type="OrthoDB" id="9796019at2"/>
<keyword evidence="7" id="KW-1185">Reference proteome</keyword>
<dbReference type="PANTHER" id="PTHR30055:SF148">
    <property type="entry name" value="TETR-FAMILY TRANSCRIPTIONAL REGULATOR"/>
    <property type="match status" value="1"/>
</dbReference>
<dbReference type="GO" id="GO:0003700">
    <property type="term" value="F:DNA-binding transcription factor activity"/>
    <property type="evidence" value="ECO:0007669"/>
    <property type="project" value="TreeGrafter"/>
</dbReference>
<organism evidence="6 7">
    <name type="scientific">Chamaesiphon minutus (strain ATCC 27169 / PCC 6605)</name>
    <dbReference type="NCBI Taxonomy" id="1173020"/>
    <lineage>
        <taxon>Bacteria</taxon>
        <taxon>Bacillati</taxon>
        <taxon>Cyanobacteriota</taxon>
        <taxon>Cyanophyceae</taxon>
        <taxon>Gomontiellales</taxon>
        <taxon>Chamaesiphonaceae</taxon>
        <taxon>Chamaesiphon</taxon>
    </lineage>
</organism>
<dbReference type="FunFam" id="1.10.10.60:FF:000141">
    <property type="entry name" value="TetR family transcriptional regulator"/>
    <property type="match status" value="1"/>
</dbReference>
<dbReference type="STRING" id="1173020.Cha6605_3921"/>
<evidence type="ECO:0000259" key="5">
    <source>
        <dbReference type="PROSITE" id="PS50977"/>
    </source>
</evidence>
<dbReference type="Gene3D" id="1.10.357.10">
    <property type="entry name" value="Tetracycline Repressor, domain 2"/>
    <property type="match status" value="1"/>
</dbReference>
<dbReference type="InterPro" id="IPR036271">
    <property type="entry name" value="Tet_transcr_reg_TetR-rel_C_sf"/>
</dbReference>
<dbReference type="HOGENOM" id="CLU_069356_25_6_3"/>
<dbReference type="InterPro" id="IPR011075">
    <property type="entry name" value="TetR_C"/>
</dbReference>
<name>K9UIF9_CHAP6</name>
<dbReference type="Pfam" id="PF16859">
    <property type="entry name" value="TetR_C_11"/>
    <property type="match status" value="1"/>
</dbReference>
<dbReference type="GO" id="GO:0045892">
    <property type="term" value="P:negative regulation of DNA-templated transcription"/>
    <property type="evidence" value="ECO:0007669"/>
    <property type="project" value="UniProtKB-ARBA"/>
</dbReference>
<evidence type="ECO:0000256" key="4">
    <source>
        <dbReference type="PROSITE-ProRule" id="PRU00335"/>
    </source>
</evidence>
<dbReference type="Gene3D" id="1.10.10.60">
    <property type="entry name" value="Homeodomain-like"/>
    <property type="match status" value="1"/>
</dbReference>
<evidence type="ECO:0000313" key="7">
    <source>
        <dbReference type="Proteomes" id="UP000010366"/>
    </source>
</evidence>
<dbReference type="AlphaFoldDB" id="K9UIF9"/>
<dbReference type="RefSeq" id="WP_015161001.1">
    <property type="nucleotide sequence ID" value="NC_019697.1"/>
</dbReference>
<dbReference type="eggNOG" id="COG1309">
    <property type="taxonomic scope" value="Bacteria"/>
</dbReference>
<keyword evidence="2 4" id="KW-0238">DNA-binding</keyword>
<dbReference type="SUPFAM" id="SSF46689">
    <property type="entry name" value="Homeodomain-like"/>
    <property type="match status" value="1"/>
</dbReference>
<evidence type="ECO:0000313" key="6">
    <source>
        <dbReference type="EMBL" id="AFY94887.1"/>
    </source>
</evidence>
<keyword evidence="1" id="KW-0805">Transcription regulation</keyword>
<dbReference type="SUPFAM" id="SSF48498">
    <property type="entry name" value="Tetracyclin repressor-like, C-terminal domain"/>
    <property type="match status" value="1"/>
</dbReference>
<dbReference type="KEGG" id="cmp:Cha6605_3921"/>
<accession>K9UIF9</accession>
<dbReference type="Pfam" id="PF00440">
    <property type="entry name" value="TetR_N"/>
    <property type="match status" value="1"/>
</dbReference>
<reference evidence="6 7" key="1">
    <citation type="submission" date="2012-05" db="EMBL/GenBank/DDBJ databases">
        <title>Finished chromosome of genome of Chamaesiphon sp. PCC 6605.</title>
        <authorList>
            <consortium name="US DOE Joint Genome Institute"/>
            <person name="Gugger M."/>
            <person name="Coursin T."/>
            <person name="Rippka R."/>
            <person name="Tandeau De Marsac N."/>
            <person name="Huntemann M."/>
            <person name="Wei C.-L."/>
            <person name="Han J."/>
            <person name="Detter J.C."/>
            <person name="Han C."/>
            <person name="Tapia R."/>
            <person name="Chen A."/>
            <person name="Kyrpides N."/>
            <person name="Mavromatis K."/>
            <person name="Markowitz V."/>
            <person name="Szeto E."/>
            <person name="Ivanova N."/>
            <person name="Pagani I."/>
            <person name="Pati A."/>
            <person name="Goodwin L."/>
            <person name="Nordberg H.P."/>
            <person name="Cantor M.N."/>
            <person name="Hua S.X."/>
            <person name="Woyke T."/>
            <person name="Kerfeld C.A."/>
        </authorList>
    </citation>
    <scope>NUCLEOTIDE SEQUENCE [LARGE SCALE GENOMIC DNA]</scope>
    <source>
        <strain evidence="7">ATCC 27169 / PCC 6605</strain>
    </source>
</reference>
<evidence type="ECO:0000256" key="1">
    <source>
        <dbReference type="ARBA" id="ARBA00023015"/>
    </source>
</evidence>
<dbReference type="PRINTS" id="PR00455">
    <property type="entry name" value="HTHTETR"/>
</dbReference>
<sequence>MNNADKKPRGRPRSDRSHQAILQATLELLAEVGFDAMSIEAIAARAGVGKTTIYRRYPSKEELIADAIESIRQEIVLPDTGNLDTDIDALIQNAAQIVLTPLGRQTVATIVSSAAHNPQFARIYWTKYLQPRRRDFAIVIERAKARNEILPDVDSDLIFDLMSGIMLYALIFQPTADWISYTRRALDLALKSMRDLARG</sequence>
<dbReference type="InterPro" id="IPR050109">
    <property type="entry name" value="HTH-type_TetR-like_transc_reg"/>
</dbReference>
<proteinExistence type="predicted"/>
<evidence type="ECO:0000256" key="2">
    <source>
        <dbReference type="ARBA" id="ARBA00023125"/>
    </source>
</evidence>
<gene>
    <name evidence="6" type="ORF">Cha6605_3921</name>
</gene>
<dbReference type="Proteomes" id="UP000010366">
    <property type="component" value="Chromosome"/>
</dbReference>